<reference evidence="1 2" key="1">
    <citation type="submission" date="2024-01" db="EMBL/GenBank/DDBJ databases">
        <title>The complete chloroplast genome sequence of Lithospermum erythrorhizon: insights into the phylogenetic relationship among Boraginaceae species and the maternal lineages of purple gromwells.</title>
        <authorList>
            <person name="Okada T."/>
            <person name="Watanabe K."/>
        </authorList>
    </citation>
    <scope>NUCLEOTIDE SEQUENCE [LARGE SCALE GENOMIC DNA]</scope>
</reference>
<organism evidence="1 2">
    <name type="scientific">Lithospermum erythrorhizon</name>
    <name type="common">Purple gromwell</name>
    <name type="synonym">Lithospermum officinale var. erythrorhizon</name>
    <dbReference type="NCBI Taxonomy" id="34254"/>
    <lineage>
        <taxon>Eukaryota</taxon>
        <taxon>Viridiplantae</taxon>
        <taxon>Streptophyta</taxon>
        <taxon>Embryophyta</taxon>
        <taxon>Tracheophyta</taxon>
        <taxon>Spermatophyta</taxon>
        <taxon>Magnoliopsida</taxon>
        <taxon>eudicotyledons</taxon>
        <taxon>Gunneridae</taxon>
        <taxon>Pentapetalae</taxon>
        <taxon>asterids</taxon>
        <taxon>lamiids</taxon>
        <taxon>Boraginales</taxon>
        <taxon>Boraginaceae</taxon>
        <taxon>Boraginoideae</taxon>
        <taxon>Lithospermeae</taxon>
        <taxon>Lithospermum</taxon>
    </lineage>
</organism>
<dbReference type="AlphaFoldDB" id="A0AAV3RBA9"/>
<evidence type="ECO:0008006" key="3">
    <source>
        <dbReference type="Google" id="ProtNLM"/>
    </source>
</evidence>
<sequence>MDTTIIRSLLQCNLNENELKPIHLELEDLDEGIIECELSVYAKILTLKESFVSIQGVKVALLKAWNCQELRVSRVTGPILHIFFPTFAEKKRVIDNGPWC</sequence>
<dbReference type="EMBL" id="BAABME010008714">
    <property type="protein sequence ID" value="GAA0173669.1"/>
    <property type="molecule type" value="Genomic_DNA"/>
</dbReference>
<evidence type="ECO:0000313" key="2">
    <source>
        <dbReference type="Proteomes" id="UP001454036"/>
    </source>
</evidence>
<name>A0AAV3RBA9_LITER</name>
<keyword evidence="2" id="KW-1185">Reference proteome</keyword>
<evidence type="ECO:0000313" key="1">
    <source>
        <dbReference type="EMBL" id="GAA0173669.1"/>
    </source>
</evidence>
<protein>
    <recommendedName>
        <fullName evidence="3">DUF4283 domain-containing protein</fullName>
    </recommendedName>
</protein>
<proteinExistence type="predicted"/>
<gene>
    <name evidence="1" type="ORF">LIER_27236</name>
</gene>
<accession>A0AAV3RBA9</accession>
<comment type="caution">
    <text evidence="1">The sequence shown here is derived from an EMBL/GenBank/DDBJ whole genome shotgun (WGS) entry which is preliminary data.</text>
</comment>
<dbReference type="Proteomes" id="UP001454036">
    <property type="component" value="Unassembled WGS sequence"/>
</dbReference>